<organism evidence="6 7">
    <name type="scientific">Caldimonas aquatica</name>
    <dbReference type="NCBI Taxonomy" id="376175"/>
    <lineage>
        <taxon>Bacteria</taxon>
        <taxon>Pseudomonadati</taxon>
        <taxon>Pseudomonadota</taxon>
        <taxon>Betaproteobacteria</taxon>
        <taxon>Burkholderiales</taxon>
        <taxon>Sphaerotilaceae</taxon>
        <taxon>Caldimonas</taxon>
    </lineage>
</organism>
<dbReference type="SUPFAM" id="SSF53850">
    <property type="entry name" value="Periplasmic binding protein-like II"/>
    <property type="match status" value="1"/>
</dbReference>
<dbReference type="InterPro" id="IPR030678">
    <property type="entry name" value="Peptide/Ni-bd"/>
</dbReference>
<dbReference type="InterPro" id="IPR039424">
    <property type="entry name" value="SBP_5"/>
</dbReference>
<comment type="similarity">
    <text evidence="2">Belongs to the bacterial solute-binding protein 5 family.</text>
</comment>
<evidence type="ECO:0000313" key="7">
    <source>
        <dbReference type="Proteomes" id="UP001163266"/>
    </source>
</evidence>
<dbReference type="Proteomes" id="UP001163266">
    <property type="component" value="Chromosome"/>
</dbReference>
<keyword evidence="3" id="KW-0813">Transport</keyword>
<dbReference type="InterPro" id="IPR000914">
    <property type="entry name" value="SBP_5_dom"/>
</dbReference>
<keyword evidence="4" id="KW-0732">Signal</keyword>
<dbReference type="PANTHER" id="PTHR30290">
    <property type="entry name" value="PERIPLASMIC BINDING COMPONENT OF ABC TRANSPORTER"/>
    <property type="match status" value="1"/>
</dbReference>
<dbReference type="RefSeq" id="WP_264892850.1">
    <property type="nucleotide sequence ID" value="NZ_CP110257.1"/>
</dbReference>
<evidence type="ECO:0000313" key="6">
    <source>
        <dbReference type="EMBL" id="UZD55092.1"/>
    </source>
</evidence>
<dbReference type="Gene3D" id="3.40.190.10">
    <property type="entry name" value="Periplasmic binding protein-like II"/>
    <property type="match status" value="1"/>
</dbReference>
<sequence length="620" mass="69916">MTDDDPPALTRRAVHRGGLALALGAVLPPAGAASRARAREAPGPATPRQVLRYAFNVAESGFDPAQISDLYSRIIAGHIFEAPLAYDYLARPALLVPRTALALPEVADDFRSFTFRIRPGIHFADDPAFGGRARELTAHDYVYAIKRHYDPRWKSPSLYVLENAQVLGMDRVRRDAVEGRRPFDYDREVEGLKALDRYTFRVRLAKPAPRFAHLFADHATMGAVAREVVEAHGDRIAEHPVGTGPFRLVQWRRSSFMALERNPRFREMRFEARPAPDDAEGQALLARLQGRRLPLLDRVEISIIEESQPRWLAFLNGEIDLVDVPLEFAHIAVPNGRLAPHLAKRGVRMTRQVAPDITVTYFQMEHPVVGGYTPQKVALRRAISLAYDVGEEIRQVRRGQALPAQGPIPPLTFGHDPAIVSEMSEFNRAKARALLDLYGYVDRDGDGWREQPDGQPLVLELASGSDLQARQFQELWKKHMDAVGLRMRFRIAQWPEQLKLSRAGKLMMWGVGYSATSPDGEDMLSMAYGPNAGSANHARFALPAFDRLYERIQVLPDGDERARLMHEASRLMIAYMPYKVHTHRIRTTLVQPWVKGVRPHPFARDFWQYVEVQPRPAASG</sequence>
<feature type="domain" description="Solute-binding protein family 5" evidence="5">
    <location>
        <begin position="96"/>
        <end position="532"/>
    </location>
</feature>
<protein>
    <submittedName>
        <fullName evidence="6">ABC transporter substrate-binding protein</fullName>
    </submittedName>
</protein>
<accession>A0ABY6MSW2</accession>
<evidence type="ECO:0000259" key="5">
    <source>
        <dbReference type="Pfam" id="PF00496"/>
    </source>
</evidence>
<evidence type="ECO:0000256" key="1">
    <source>
        <dbReference type="ARBA" id="ARBA00004196"/>
    </source>
</evidence>
<gene>
    <name evidence="6" type="ORF">OMP39_00395</name>
</gene>
<comment type="subcellular location">
    <subcellularLocation>
        <location evidence="1">Cell envelope</location>
    </subcellularLocation>
</comment>
<dbReference type="Pfam" id="PF00496">
    <property type="entry name" value="SBP_bac_5"/>
    <property type="match status" value="1"/>
</dbReference>
<keyword evidence="7" id="KW-1185">Reference proteome</keyword>
<dbReference type="EMBL" id="CP110257">
    <property type="protein sequence ID" value="UZD55092.1"/>
    <property type="molecule type" value="Genomic_DNA"/>
</dbReference>
<dbReference type="PROSITE" id="PS51318">
    <property type="entry name" value="TAT"/>
    <property type="match status" value="1"/>
</dbReference>
<evidence type="ECO:0000256" key="4">
    <source>
        <dbReference type="ARBA" id="ARBA00022729"/>
    </source>
</evidence>
<name>A0ABY6MSW2_9BURK</name>
<evidence type="ECO:0000256" key="2">
    <source>
        <dbReference type="ARBA" id="ARBA00005695"/>
    </source>
</evidence>
<reference evidence="6" key="1">
    <citation type="submission" date="2022-10" db="EMBL/GenBank/DDBJ databases">
        <title>Complete genome sequence of Schlegelella aquatica LMG 23380.</title>
        <authorList>
            <person name="Musilova J."/>
            <person name="Kourilova X."/>
            <person name="Bezdicek M."/>
            <person name="Hermankova K."/>
            <person name="Obruca S."/>
            <person name="Sedlar K."/>
        </authorList>
    </citation>
    <scope>NUCLEOTIDE SEQUENCE</scope>
    <source>
        <strain evidence="6">LMG 23380</strain>
    </source>
</reference>
<dbReference type="Gene3D" id="3.10.105.10">
    <property type="entry name" value="Dipeptide-binding Protein, Domain 3"/>
    <property type="match status" value="1"/>
</dbReference>
<dbReference type="PIRSF" id="PIRSF002741">
    <property type="entry name" value="MppA"/>
    <property type="match status" value="1"/>
</dbReference>
<dbReference type="PANTHER" id="PTHR30290:SF10">
    <property type="entry name" value="PERIPLASMIC OLIGOPEPTIDE-BINDING PROTEIN-RELATED"/>
    <property type="match status" value="1"/>
</dbReference>
<proteinExistence type="inferred from homology"/>
<dbReference type="InterPro" id="IPR006311">
    <property type="entry name" value="TAT_signal"/>
</dbReference>
<evidence type="ECO:0000256" key="3">
    <source>
        <dbReference type="ARBA" id="ARBA00022448"/>
    </source>
</evidence>